<sequence>MGSLSTMHLTHSPVSHRRILPSSLAAAKLPLPECFTISAWMNNSRNLSLNYQLNHRKISKVAGIRVATVDAPQVHDQDDSTANEGHDAVKNIEDPIEYIRTLLRTTGDGRISVSPYDTAWVALIKDLQGRDAPQFPSSLEWIVGNQLDDGSWGDDKFFCVYDRLVNTIACVVALRSWNVHDDKLKRGVRYIKENVEKLRDGNEEHMTCGFEVVFPALLQRAKTLGIQDLPYDSPLIQEIYHSREQKLKKIPMEMMHKVPTSLLFSLEGLENLEWDKLLKLQSADGSFLTSPSSTAFAFMQTQDEKCFQFIKNTVQTFNGGAPHTYPVDVFGRLWAVDRLQRLGISRFFESEIADCLAHIHKFWTEKGVFSGRESEFCDIDDTSMGVRLLRMHGYDVDPNVLRNFKTKDGKFSCYGGQMIESPSPIYNLYRASQLRFPGEDILEDANKFAYHFLQDKLANNQILDKWVISKHLPHEIKLGLEMPWYATLPRVEARYYLQYYAGSGDVWIGKTLYRMPEISNDTYHELAKTDFKRCQAQHQFEWIYMQEWYESCNVEQSGISRKELLLAYFLATASLFEVEKTKERIAWAKSQIISKMIASFFNNQNTSSQEKLAFSRDFRNSHGLNNTNMVLATLTQFLQGFDRYTGHQLKNAWGEWLAKLQQGEGHGAAEAELLTNTLNICAGHIAFREEILSHDEYTTLSSLTSKICQHLSQIQNQKKMETEGEITAGTGLKNKELEHDMQTLVKLVLEKSSGGINRDIKKTFLAVAKTYYYRAYHDAHTMDTHMFKVLFEPVV</sequence>
<evidence type="ECO:0000256" key="5">
    <source>
        <dbReference type="ARBA" id="ARBA00036437"/>
    </source>
</evidence>
<dbReference type="SMR" id="A0A8F6T775"/>
<dbReference type="SFLD" id="SFLDG01014">
    <property type="entry name" value="Terpene_Cyclase_Like_1_N-term"/>
    <property type="match status" value="1"/>
</dbReference>
<dbReference type="GO" id="GO:0042214">
    <property type="term" value="P:terpene metabolic process"/>
    <property type="evidence" value="ECO:0007669"/>
    <property type="project" value="UniProtKB-ARBA"/>
</dbReference>
<evidence type="ECO:0000256" key="2">
    <source>
        <dbReference type="ARBA" id="ARBA00004721"/>
    </source>
</evidence>
<dbReference type="PANTHER" id="PTHR31739">
    <property type="entry name" value="ENT-COPALYL DIPHOSPHATE SYNTHASE, CHLOROPLASTIC"/>
    <property type="match status" value="1"/>
</dbReference>
<dbReference type="GO" id="GO:0010333">
    <property type="term" value="F:terpene synthase activity"/>
    <property type="evidence" value="ECO:0007669"/>
    <property type="project" value="InterPro"/>
</dbReference>
<keyword evidence="8" id="KW-0413">Isomerase</keyword>
<evidence type="ECO:0000259" key="7">
    <source>
        <dbReference type="Pfam" id="PF01397"/>
    </source>
</evidence>
<evidence type="ECO:0000256" key="6">
    <source>
        <dbReference type="ARBA" id="ARBA00069087"/>
    </source>
</evidence>
<dbReference type="SFLD" id="SFLDG01605">
    <property type="entry name" value="Terpene_Cyclase_Like_1_N-term"/>
    <property type="match status" value="1"/>
</dbReference>
<evidence type="ECO:0000256" key="3">
    <source>
        <dbReference type="ARBA" id="ARBA00022723"/>
    </source>
</evidence>
<dbReference type="GO" id="GO:0009507">
    <property type="term" value="C:chloroplast"/>
    <property type="evidence" value="ECO:0007669"/>
    <property type="project" value="TreeGrafter"/>
</dbReference>
<organism evidence="8">
    <name type="scientific">Isodon lophanthoides var. gerardianus</name>
    <dbReference type="NCBI Taxonomy" id="669302"/>
    <lineage>
        <taxon>Eukaryota</taxon>
        <taxon>Viridiplantae</taxon>
        <taxon>Streptophyta</taxon>
        <taxon>Embryophyta</taxon>
        <taxon>Tracheophyta</taxon>
        <taxon>Spermatophyta</taxon>
        <taxon>Magnoliopsida</taxon>
        <taxon>eudicotyledons</taxon>
        <taxon>Gunneridae</taxon>
        <taxon>Pentapetalae</taxon>
        <taxon>asterids</taxon>
        <taxon>lamiids</taxon>
        <taxon>Lamiales</taxon>
        <taxon>Lamiaceae</taxon>
        <taxon>Nepetoideae</taxon>
        <taxon>Ocimeae</taxon>
        <taxon>Isodoninae</taxon>
        <taxon>Isodon</taxon>
    </lineage>
</organism>
<comment type="cofactor">
    <cofactor evidence="1">
        <name>Mg(2+)</name>
        <dbReference type="ChEBI" id="CHEBI:18420"/>
    </cofactor>
</comment>
<dbReference type="EMBL" id="MW251823">
    <property type="protein sequence ID" value="QXT24223.1"/>
    <property type="molecule type" value="mRNA"/>
</dbReference>
<dbReference type="Pfam" id="PF01397">
    <property type="entry name" value="Terpene_synth"/>
    <property type="match status" value="1"/>
</dbReference>
<dbReference type="InterPro" id="IPR001906">
    <property type="entry name" value="Terpene_synth_N"/>
</dbReference>
<comment type="pathway">
    <text evidence="2">Secondary metabolite biosynthesis; terpenoid biosynthesis.</text>
</comment>
<feature type="domain" description="Terpene synthase N-terminal" evidence="7">
    <location>
        <begin position="273"/>
        <end position="476"/>
    </location>
</feature>
<dbReference type="InterPro" id="IPR008930">
    <property type="entry name" value="Terpenoid_cyclase/PrenylTrfase"/>
</dbReference>
<dbReference type="InterPro" id="IPR050148">
    <property type="entry name" value="Terpene_synthase-like"/>
</dbReference>
<dbReference type="GO" id="GO:0000287">
    <property type="term" value="F:magnesium ion binding"/>
    <property type="evidence" value="ECO:0007669"/>
    <property type="project" value="TreeGrafter"/>
</dbReference>
<dbReference type="InterPro" id="IPR008949">
    <property type="entry name" value="Isoprenoid_synthase_dom_sf"/>
</dbReference>
<comment type="catalytic activity">
    <reaction evidence="5">
        <text>(2E,6E,10E)-geranylgeranyl diphosphate = ent-copalyl diphosphate</text>
        <dbReference type="Rhea" id="RHEA:14841"/>
        <dbReference type="ChEBI" id="CHEBI:58553"/>
        <dbReference type="ChEBI" id="CHEBI:58756"/>
        <dbReference type="EC" id="5.5.1.13"/>
    </reaction>
    <physiologicalReaction direction="left-to-right" evidence="5">
        <dbReference type="Rhea" id="RHEA:14842"/>
    </physiologicalReaction>
</comment>
<dbReference type="GO" id="GO:0009905">
    <property type="term" value="F:ent-copalyl diphosphate synthase activity"/>
    <property type="evidence" value="ECO:0007669"/>
    <property type="project" value="UniProtKB-EC"/>
</dbReference>
<dbReference type="Gene3D" id="1.50.10.130">
    <property type="entry name" value="Terpene synthase, N-terminal domain"/>
    <property type="match status" value="1"/>
</dbReference>
<dbReference type="FunFam" id="1.50.10.130:FF:000002">
    <property type="entry name" value="Ent-copalyl diphosphate synthase, chloroplastic"/>
    <property type="match status" value="1"/>
</dbReference>
<dbReference type="Gene3D" id="1.50.10.160">
    <property type="match status" value="1"/>
</dbReference>
<evidence type="ECO:0000256" key="4">
    <source>
        <dbReference type="ARBA" id="ARBA00022842"/>
    </source>
</evidence>
<dbReference type="SUPFAM" id="SSF48576">
    <property type="entry name" value="Terpenoid synthases"/>
    <property type="match status" value="1"/>
</dbReference>
<dbReference type="SUPFAM" id="SSF48239">
    <property type="entry name" value="Terpenoid cyclases/Protein prenyltransferases"/>
    <property type="match status" value="2"/>
</dbReference>
<proteinExistence type="evidence at transcript level"/>
<keyword evidence="3" id="KW-0479">Metal-binding</keyword>
<dbReference type="AlphaFoldDB" id="A0A8F6T775"/>
<dbReference type="FunFam" id="1.50.10.160:FF:000001">
    <property type="entry name" value="Ent-copalyl diphosphate synthase"/>
    <property type="match status" value="1"/>
</dbReference>
<accession>A0A8F6T775</accession>
<protein>
    <recommendedName>
        <fullName evidence="6">Ent-copalyl diphosphate synthase 1</fullName>
    </recommendedName>
</protein>
<dbReference type="GO" id="GO:0009686">
    <property type="term" value="P:gibberellin biosynthetic process"/>
    <property type="evidence" value="ECO:0007669"/>
    <property type="project" value="TreeGrafter"/>
</dbReference>
<evidence type="ECO:0000256" key="1">
    <source>
        <dbReference type="ARBA" id="ARBA00001946"/>
    </source>
</evidence>
<gene>
    <name evidence="8" type="primary">CPS3</name>
</gene>
<reference evidence="8" key="1">
    <citation type="journal article" date="2021" name="Plant Cell Physiol.">
        <title>Discovery and Functional Characterization of a Diverse Diterpene Synthase Family in the Medicinal Herb Isodon lophanthoides var. Gerardiana.</title>
        <authorList>
            <person name="Yang R."/>
            <person name="Du Z."/>
            <person name="Qiu T."/>
            <person name="Sun J."/>
            <person name="Shen Y."/>
            <person name="Huang L."/>
        </authorList>
    </citation>
    <scope>NUCLEOTIDE SEQUENCE</scope>
</reference>
<dbReference type="InterPro" id="IPR036965">
    <property type="entry name" value="Terpene_synth_N_sf"/>
</dbReference>
<dbReference type="PANTHER" id="PTHR31739:SF30">
    <property type="entry name" value="COPAL-8-OL DIPHOSPHATE HYDRATASE, CHLOROPLASTIC"/>
    <property type="match status" value="1"/>
</dbReference>
<evidence type="ECO:0000313" key="8">
    <source>
        <dbReference type="EMBL" id="QXT24223.1"/>
    </source>
</evidence>
<keyword evidence="4" id="KW-0460">Magnesium</keyword>
<name>A0A8F6T775_9LAMI</name>
<dbReference type="Gene3D" id="1.10.600.10">
    <property type="entry name" value="Farnesyl Diphosphate Synthase"/>
    <property type="match status" value="1"/>
</dbReference>